<reference evidence="4 5" key="1">
    <citation type="submission" date="2018-09" db="EMBL/GenBank/DDBJ databases">
        <title>Genomic investigation of the strawberry pathogen Phytophthora fragariae indicates pathogenicity is determined by transcriptional variation in three key races.</title>
        <authorList>
            <person name="Adams T.M."/>
            <person name="Armitage A.D."/>
            <person name="Sobczyk M.K."/>
            <person name="Bates H.J."/>
            <person name="Dunwell J.M."/>
            <person name="Nellist C.F."/>
            <person name="Harrison R.J."/>
        </authorList>
    </citation>
    <scope>NUCLEOTIDE SEQUENCE [LARGE SCALE GENOMIC DNA]</scope>
    <source>
        <strain evidence="4 5">SCRP249</strain>
    </source>
</reference>
<dbReference type="SMART" id="SM00343">
    <property type="entry name" value="ZnF_C2HC"/>
    <property type="match status" value="1"/>
</dbReference>
<dbReference type="GO" id="GO:0004190">
    <property type="term" value="F:aspartic-type endopeptidase activity"/>
    <property type="evidence" value="ECO:0007669"/>
    <property type="project" value="InterPro"/>
</dbReference>
<dbReference type="GO" id="GO:0003676">
    <property type="term" value="F:nucleic acid binding"/>
    <property type="evidence" value="ECO:0007669"/>
    <property type="project" value="InterPro"/>
</dbReference>
<comment type="caution">
    <text evidence="4">The sequence shown here is derived from an EMBL/GenBank/DDBJ whole genome shotgun (WGS) entry which is preliminary data.</text>
</comment>
<dbReference type="AlphaFoldDB" id="A0A6A3GY81"/>
<protein>
    <recommendedName>
        <fullName evidence="3">CCHC-type domain-containing protein</fullName>
    </recommendedName>
</protein>
<keyword evidence="1" id="KW-0863">Zinc-finger</keyword>
<dbReference type="Pfam" id="PF08284">
    <property type="entry name" value="RVP_2"/>
    <property type="match status" value="1"/>
</dbReference>
<dbReference type="PROSITE" id="PS00141">
    <property type="entry name" value="ASP_PROTEASE"/>
    <property type="match status" value="1"/>
</dbReference>
<dbReference type="InterPro" id="IPR036875">
    <property type="entry name" value="Znf_CCHC_sf"/>
</dbReference>
<evidence type="ECO:0000313" key="5">
    <source>
        <dbReference type="Proteomes" id="UP000429607"/>
    </source>
</evidence>
<dbReference type="CDD" id="cd00303">
    <property type="entry name" value="retropepsin_like"/>
    <property type="match status" value="1"/>
</dbReference>
<dbReference type="GO" id="GO:0008270">
    <property type="term" value="F:zinc ion binding"/>
    <property type="evidence" value="ECO:0007669"/>
    <property type="project" value="UniProtKB-KW"/>
</dbReference>
<evidence type="ECO:0000256" key="1">
    <source>
        <dbReference type="PROSITE-ProRule" id="PRU00047"/>
    </source>
</evidence>
<dbReference type="PANTHER" id="PTHR15503:SF22">
    <property type="entry name" value="TRANSPOSON TY3-I GAG POLYPROTEIN"/>
    <property type="match status" value="1"/>
</dbReference>
<feature type="region of interest" description="Disordered" evidence="2">
    <location>
        <begin position="506"/>
        <end position="557"/>
    </location>
</feature>
<organism evidence="4 5">
    <name type="scientific">Phytophthora rubi</name>
    <dbReference type="NCBI Taxonomy" id="129364"/>
    <lineage>
        <taxon>Eukaryota</taxon>
        <taxon>Sar</taxon>
        <taxon>Stramenopiles</taxon>
        <taxon>Oomycota</taxon>
        <taxon>Peronosporomycetes</taxon>
        <taxon>Peronosporales</taxon>
        <taxon>Peronosporaceae</taxon>
        <taxon>Phytophthora</taxon>
    </lineage>
</organism>
<dbReference type="Pfam" id="PF03732">
    <property type="entry name" value="Retrotrans_gag"/>
    <property type="match status" value="1"/>
</dbReference>
<keyword evidence="1" id="KW-0862">Zinc</keyword>
<dbReference type="Gene3D" id="2.40.70.10">
    <property type="entry name" value="Acid Proteases"/>
    <property type="match status" value="1"/>
</dbReference>
<feature type="compositionally biased region" description="Low complexity" evidence="2">
    <location>
        <begin position="517"/>
        <end position="533"/>
    </location>
</feature>
<dbReference type="SUPFAM" id="SSF57756">
    <property type="entry name" value="Retrovirus zinc finger-like domains"/>
    <property type="match status" value="1"/>
</dbReference>
<dbReference type="Proteomes" id="UP000429607">
    <property type="component" value="Unassembled WGS sequence"/>
</dbReference>
<dbReference type="InterPro" id="IPR001969">
    <property type="entry name" value="Aspartic_peptidase_AS"/>
</dbReference>
<evidence type="ECO:0000313" key="4">
    <source>
        <dbReference type="EMBL" id="KAE8961947.1"/>
    </source>
</evidence>
<dbReference type="InterPro" id="IPR001878">
    <property type="entry name" value="Znf_CCHC"/>
</dbReference>
<name>A0A6A3GY81_9STRA</name>
<gene>
    <name evidence="4" type="ORF">PR001_g29876</name>
</gene>
<dbReference type="PANTHER" id="PTHR15503">
    <property type="entry name" value="LDOC1 RELATED"/>
    <property type="match status" value="1"/>
</dbReference>
<feature type="region of interest" description="Disordered" evidence="2">
    <location>
        <begin position="138"/>
        <end position="161"/>
    </location>
</feature>
<dbReference type="PROSITE" id="PS50158">
    <property type="entry name" value="ZF_CCHC"/>
    <property type="match status" value="1"/>
</dbReference>
<dbReference type="SUPFAM" id="SSF50630">
    <property type="entry name" value="Acid proteases"/>
    <property type="match status" value="1"/>
</dbReference>
<keyword evidence="1" id="KW-0479">Metal-binding</keyword>
<dbReference type="InterPro" id="IPR005162">
    <property type="entry name" value="Retrotrans_gag_dom"/>
</dbReference>
<sequence length="668" mass="73817">EWALGKLVVDRDAFPTLESLQSDLRLAFEPPQDESRTRATFFALRQGKMSMRDYVQKTRHLVSCIVTNPIDVASQVHVFIFGMREGMTRYCLTRAEPSTLEAAFALALREDYTVASSYARALTPDARASAPEPMEIDAIEAESRSRSTSTARGPRFNNDNRPRDGRPLVCYRCRKSGHRAAVCRAPAPVLASAEVVGEADDTFPTALPKNGRDHPPVLYAHFNATTTNGDSRLILISLHVAGAERPLRALLDSGATNNFIRDDCLALLPSHVRVREGPGEIVVKLADGKPHRAPRRAVSLAYAFDGFSTNDDFLVIELNYAFDCILGMPWLARYQPEIDWLARSVRRRVGYDVSEVFTHLLVALSRHVAVVDRTSTTQPPPRESDGPRCVECAASVIGPVSNPPSRAREGMKKNTVEQWLPCEKNAVEQRLPYENQAVEQRLPYEKNAVEQGLPHVKNAVEQGLPQVKNAVEQRLPLENATVEQRLPFADDSVAQQDLRDTGMVETELPCLEEGEVSSSESSSSETSASSSGSRRLRKSKRNRSGRRRLRRRSTVVDQAPSSEILNVVEYSEGSPNQVRAIEVANPPTDAATITRLPGLSWKHFLRDLKAGEIEQVCLLTGSDLPDVLANAVSDDASSSRPKAAEPKSVREARFAAQSWQALQDSNNP</sequence>
<proteinExistence type="predicted"/>
<dbReference type="InterPro" id="IPR032567">
    <property type="entry name" value="RTL1-rel"/>
</dbReference>
<evidence type="ECO:0000256" key="2">
    <source>
        <dbReference type="SAM" id="MobiDB-lite"/>
    </source>
</evidence>
<dbReference type="GO" id="GO:0006508">
    <property type="term" value="P:proteolysis"/>
    <property type="evidence" value="ECO:0007669"/>
    <property type="project" value="InterPro"/>
</dbReference>
<dbReference type="InterPro" id="IPR021109">
    <property type="entry name" value="Peptidase_aspartic_dom_sf"/>
</dbReference>
<feature type="domain" description="CCHC-type" evidence="3">
    <location>
        <begin position="170"/>
        <end position="184"/>
    </location>
</feature>
<feature type="compositionally biased region" description="Basic residues" evidence="2">
    <location>
        <begin position="534"/>
        <end position="553"/>
    </location>
</feature>
<accession>A0A6A3GY81</accession>
<evidence type="ECO:0000259" key="3">
    <source>
        <dbReference type="PROSITE" id="PS50158"/>
    </source>
</evidence>
<feature type="non-terminal residue" evidence="4">
    <location>
        <position position="668"/>
    </location>
</feature>
<feature type="non-terminal residue" evidence="4">
    <location>
        <position position="1"/>
    </location>
</feature>
<dbReference type="EMBL" id="QXFV01006269">
    <property type="protein sequence ID" value="KAE8961947.1"/>
    <property type="molecule type" value="Genomic_DNA"/>
</dbReference>